<name>A0A3B0WUJ0_9ZZZZ</name>
<organism evidence="1">
    <name type="scientific">hydrothermal vent metagenome</name>
    <dbReference type="NCBI Taxonomy" id="652676"/>
    <lineage>
        <taxon>unclassified sequences</taxon>
        <taxon>metagenomes</taxon>
        <taxon>ecological metagenomes</taxon>
    </lineage>
</organism>
<sequence>MSNPLAIQSGRPCSEIAISPKALLDVRQAYLVTMRQRFKSEINRLNRDNNRGDMLKMLKKQKSSHGDAENLSFLMTYVYAFNWLQQNLHTQYRKEVLAAFSRGPQAFLMQMLLKSDSTTAFIQAYITYWQHYSGEAQLQQHQLLSLLQIKGTPEALADYIENCWNDLQLFGRSFTLGYRDLARQEKDRYSEMLGTENKERLALIDTLPDTTKPTRFAKLGIIPAMGCPQTCRHCMFIFRPLMHNTKDPAQLYEIVDELTTSVLFTGGDLTQHLEHFYCALSTMRNITTFAILLNGDFADSREVA</sequence>
<reference evidence="1" key="1">
    <citation type="submission" date="2018-06" db="EMBL/GenBank/DDBJ databases">
        <authorList>
            <person name="Zhirakovskaya E."/>
        </authorList>
    </citation>
    <scope>NUCLEOTIDE SEQUENCE</scope>
</reference>
<dbReference type="EMBL" id="UOFG01000094">
    <property type="protein sequence ID" value="VAW59748.1"/>
    <property type="molecule type" value="Genomic_DNA"/>
</dbReference>
<accession>A0A3B0WUJ0</accession>
<evidence type="ECO:0008006" key="2">
    <source>
        <dbReference type="Google" id="ProtNLM"/>
    </source>
</evidence>
<dbReference type="AlphaFoldDB" id="A0A3B0WUJ0"/>
<dbReference type="InterPro" id="IPR058240">
    <property type="entry name" value="rSAM_sf"/>
</dbReference>
<proteinExistence type="predicted"/>
<dbReference type="SUPFAM" id="SSF102114">
    <property type="entry name" value="Radical SAM enzymes"/>
    <property type="match status" value="1"/>
</dbReference>
<gene>
    <name evidence="1" type="ORF">MNBD_GAMMA11-1527</name>
</gene>
<feature type="non-terminal residue" evidence="1">
    <location>
        <position position="304"/>
    </location>
</feature>
<protein>
    <recommendedName>
        <fullName evidence="2">Radical SAM domain protein</fullName>
    </recommendedName>
</protein>
<evidence type="ECO:0000313" key="1">
    <source>
        <dbReference type="EMBL" id="VAW59748.1"/>
    </source>
</evidence>